<feature type="repeat" description="Pumilio" evidence="9">
    <location>
        <begin position="516"/>
        <end position="552"/>
    </location>
</feature>
<dbReference type="SUPFAM" id="SSF48371">
    <property type="entry name" value="ARM repeat"/>
    <property type="match status" value="1"/>
</dbReference>
<dbReference type="CDD" id="cd07920">
    <property type="entry name" value="Pumilio"/>
    <property type="match status" value="1"/>
</dbReference>
<dbReference type="GO" id="GO:0006417">
    <property type="term" value="P:regulation of translation"/>
    <property type="evidence" value="ECO:0007669"/>
    <property type="project" value="UniProtKB-KW"/>
</dbReference>
<dbReference type="Proteomes" id="UP000289738">
    <property type="component" value="Chromosome B03"/>
</dbReference>
<evidence type="ECO:0000256" key="8">
    <source>
        <dbReference type="ARBA" id="ARBA00058490"/>
    </source>
</evidence>
<feature type="repeat" description="Pumilio" evidence="9">
    <location>
        <begin position="441"/>
        <end position="476"/>
    </location>
</feature>
<evidence type="ECO:0000256" key="10">
    <source>
        <dbReference type="SAM" id="Phobius"/>
    </source>
</evidence>
<dbReference type="InterPro" id="IPR039924">
    <property type="entry name" value="ICln/Lot5/Saf5"/>
</dbReference>
<comment type="subcellular location">
    <subcellularLocation>
        <location evidence="2">Cytoplasm</location>
    </subcellularLocation>
    <subcellularLocation>
        <location evidence="1">Nucleus</location>
    </subcellularLocation>
</comment>
<dbReference type="GO" id="GO:0003729">
    <property type="term" value="F:mRNA binding"/>
    <property type="evidence" value="ECO:0007669"/>
    <property type="project" value="TreeGrafter"/>
</dbReference>
<evidence type="ECO:0000313" key="13">
    <source>
        <dbReference type="Proteomes" id="UP000289738"/>
    </source>
</evidence>
<keyword evidence="7" id="KW-0539">Nucleus</keyword>
<keyword evidence="13" id="KW-1185">Reference proteome</keyword>
<dbReference type="Gene3D" id="1.25.10.10">
    <property type="entry name" value="Leucine-rich Repeat Variant"/>
    <property type="match status" value="1"/>
</dbReference>
<feature type="repeat" description="Pumilio" evidence="9">
    <location>
        <begin position="661"/>
        <end position="696"/>
    </location>
</feature>
<feature type="repeat" description="Pumilio" evidence="9">
    <location>
        <begin position="589"/>
        <end position="624"/>
    </location>
</feature>
<evidence type="ECO:0000256" key="3">
    <source>
        <dbReference type="ARBA" id="ARBA00022490"/>
    </source>
</evidence>
<evidence type="ECO:0000256" key="5">
    <source>
        <dbReference type="ARBA" id="ARBA00022845"/>
    </source>
</evidence>
<dbReference type="InterPro" id="IPR001313">
    <property type="entry name" value="Pumilio_RNA-bd_rpt"/>
</dbReference>
<dbReference type="PROSITE" id="PS50302">
    <property type="entry name" value="PUM"/>
    <property type="match status" value="7"/>
</dbReference>
<keyword evidence="10" id="KW-0812">Transmembrane</keyword>
<keyword evidence="5" id="KW-0810">Translation regulation</keyword>
<evidence type="ECO:0000256" key="1">
    <source>
        <dbReference type="ARBA" id="ARBA00004123"/>
    </source>
</evidence>
<dbReference type="InterPro" id="IPR011993">
    <property type="entry name" value="PH-like_dom_sf"/>
</dbReference>
<feature type="repeat" description="Pumilio" evidence="9">
    <location>
        <begin position="477"/>
        <end position="512"/>
    </location>
</feature>
<keyword evidence="10" id="KW-0472">Membrane</keyword>
<evidence type="ECO:0000256" key="6">
    <source>
        <dbReference type="ARBA" id="ARBA00022884"/>
    </source>
</evidence>
<feature type="transmembrane region" description="Helical" evidence="10">
    <location>
        <begin position="1038"/>
        <end position="1058"/>
    </location>
</feature>
<evidence type="ECO:0000256" key="2">
    <source>
        <dbReference type="ARBA" id="ARBA00004496"/>
    </source>
</evidence>
<dbReference type="PROSITE" id="PS50303">
    <property type="entry name" value="PUM_HD"/>
    <property type="match status" value="1"/>
</dbReference>
<dbReference type="EMBL" id="SDMP01000013">
    <property type="protein sequence ID" value="RYR17492.1"/>
    <property type="molecule type" value="Genomic_DNA"/>
</dbReference>
<comment type="caution">
    <text evidence="12">The sequence shown here is derived from an EMBL/GenBank/DDBJ whole genome shotgun (WGS) entry which is preliminary data.</text>
</comment>
<evidence type="ECO:0000256" key="7">
    <source>
        <dbReference type="ARBA" id="ARBA00023242"/>
    </source>
</evidence>
<gene>
    <name evidence="12" type="ORF">Ahy_B03g062214</name>
</gene>
<keyword evidence="3" id="KW-0963">Cytoplasm</keyword>
<keyword evidence="6" id="KW-0694">RNA-binding</keyword>
<name>A0A444ZTV0_ARAHY</name>
<dbReference type="InterPro" id="IPR011989">
    <property type="entry name" value="ARM-like"/>
</dbReference>
<dbReference type="FunFam" id="1.25.10.10:FF:000237">
    <property type="entry name" value="Pumilio homolog 9"/>
    <property type="match status" value="1"/>
</dbReference>
<dbReference type="InterPro" id="IPR033712">
    <property type="entry name" value="Pumilio_RNA-bd"/>
</dbReference>
<dbReference type="Pfam" id="PF03517">
    <property type="entry name" value="Voldacs"/>
    <property type="match status" value="1"/>
</dbReference>
<organism evidence="12 13">
    <name type="scientific">Arachis hypogaea</name>
    <name type="common">Peanut</name>
    <dbReference type="NCBI Taxonomy" id="3818"/>
    <lineage>
        <taxon>Eukaryota</taxon>
        <taxon>Viridiplantae</taxon>
        <taxon>Streptophyta</taxon>
        <taxon>Embryophyta</taxon>
        <taxon>Tracheophyta</taxon>
        <taxon>Spermatophyta</taxon>
        <taxon>Magnoliopsida</taxon>
        <taxon>eudicotyledons</taxon>
        <taxon>Gunneridae</taxon>
        <taxon>Pentapetalae</taxon>
        <taxon>rosids</taxon>
        <taxon>fabids</taxon>
        <taxon>Fabales</taxon>
        <taxon>Fabaceae</taxon>
        <taxon>Papilionoideae</taxon>
        <taxon>50 kb inversion clade</taxon>
        <taxon>dalbergioids sensu lato</taxon>
        <taxon>Dalbergieae</taxon>
        <taxon>Pterocarpus clade</taxon>
        <taxon>Arachis</taxon>
    </lineage>
</organism>
<accession>A0A444ZTV0</accession>
<dbReference type="PANTHER" id="PTHR12537">
    <property type="entry name" value="RNA BINDING PROTEIN PUMILIO-RELATED"/>
    <property type="match status" value="1"/>
</dbReference>
<dbReference type="GO" id="GO:0005737">
    <property type="term" value="C:cytoplasm"/>
    <property type="evidence" value="ECO:0007669"/>
    <property type="project" value="UniProtKB-SubCell"/>
</dbReference>
<evidence type="ECO:0000256" key="9">
    <source>
        <dbReference type="PROSITE-ProRule" id="PRU00317"/>
    </source>
</evidence>
<dbReference type="PANTHER" id="PTHR12537:SF13">
    <property type="entry name" value="PUMILIO HOMOLOGY DOMAIN FAMILY MEMBER 4"/>
    <property type="match status" value="1"/>
</dbReference>
<keyword evidence="4" id="KW-0677">Repeat</keyword>
<dbReference type="SMART" id="SM00025">
    <property type="entry name" value="Pumilio"/>
    <property type="match status" value="8"/>
</dbReference>
<dbReference type="GO" id="GO:0005634">
    <property type="term" value="C:nucleus"/>
    <property type="evidence" value="ECO:0007669"/>
    <property type="project" value="UniProtKB-SubCell"/>
</dbReference>
<evidence type="ECO:0000256" key="4">
    <source>
        <dbReference type="ARBA" id="ARBA00022737"/>
    </source>
</evidence>
<feature type="repeat" description="Pumilio" evidence="9">
    <location>
        <begin position="625"/>
        <end position="660"/>
    </location>
</feature>
<keyword evidence="10" id="KW-1133">Transmembrane helix</keyword>
<feature type="repeat" description="Pumilio" evidence="9">
    <location>
        <begin position="553"/>
        <end position="588"/>
    </location>
</feature>
<dbReference type="InterPro" id="IPR016024">
    <property type="entry name" value="ARM-type_fold"/>
</dbReference>
<dbReference type="InterPro" id="IPR033133">
    <property type="entry name" value="PUM-HD"/>
</dbReference>
<sequence length="1083" mass="120327">MGKEMTENVKDDGELEELEMLLNEIPRATSHNLLHLYHRNRHVNGDDDHDHGMCGMYDDVDEPLTTQIQYPCVSSPLSGFSDGSSSSLFLHGGHSLSDTGSPTLEDLKSTIPSGSSCHPNPFYLDSLTPDSASINSANGSFADELGLCANLSQMYLGNQHDSPYDSKDVSMGMNGVPFRDCSFTGNTPINVNKHGDYCNFNREFLDCAAVQSLFPRSPINHGSDINPTLSGLTQDYKMANLFGPRQCTKWPETVPSQLNGFGVSMDSPRHRRQMLDNYYFRGNQGPVPAASLSRNSVVDAILCAQKNGMNLMEETCMSRLSNSSLCTNLRPYLSVQHSHPLSNARTVLPSDARIPQGNLDSITSEGSFILQGEGLNYVVNRGSDRSRCQNKAAVRGTGYGKHLRRTELDTQHQVVGSHGSPRSVGIGCSFPLMPKYSSLAEARRYIYLIAKDQHGCRFLQRTFEEGTPEDVQVIFNEIIDHVVELMMNPFGNYLMQKLLDVCSEEQRMQILLIITEEPGQLVRISLNTHGTRVVQKLIETLKTRQQISLVVSALEPGFLALIKDLNGNHVVQRCLLCLNNEDNKFIFVAAAKYCVDIATHQHGCCVLQRCIGHSTGEHREKLIAEISANALLLSQDPFGNYVVQYILELGIPHATGAILLQFEGNYVHLSRQKFSSHVVEKCLAVFNDENRSRVINELLSAPHFEHLLQDPHANYVVQSALRYSENNILCLGCKGMNYAASYSVFILLILFSPHLLHPPPATPARHSGLLQPQPSPFFRAPELCRCRRLPLFCSAAPLCSPPLSLCLPICFAASPVLALKSIDIGRIGDKMGLGLRNFTERNNNGQAVLDTENGEELMHMQRGVDLVLANLPLISSGTLYITTNDVDNTKGYAVDFLSISLHAVSRDPDAYPHPCLYTQIDTNAEEDGSENSDSESSDIQDLSRITEMRLIPSDPSQCMLPIYTLWILCFKYSVSVQSLIQNQMMVSEEGEEHDWVFSADQMEGEEEEEEGYISHNPANSLGQSNGHHDLARTVLEGVAIYCVVPSLHLVFISMISVLRMQKRWSTMRMSPIIEWLCLAEHSI</sequence>
<feature type="domain" description="PUM-HD" evidence="11">
    <location>
        <begin position="418"/>
        <end position="775"/>
    </location>
</feature>
<dbReference type="Pfam" id="PF00806">
    <property type="entry name" value="PUF"/>
    <property type="match status" value="8"/>
</dbReference>
<dbReference type="STRING" id="3818.A0A444ZTV0"/>
<evidence type="ECO:0000313" key="12">
    <source>
        <dbReference type="EMBL" id="RYR17492.1"/>
    </source>
</evidence>
<reference evidence="12 13" key="1">
    <citation type="submission" date="2019-01" db="EMBL/GenBank/DDBJ databases">
        <title>Sequencing of cultivated peanut Arachis hypogaea provides insights into genome evolution and oil improvement.</title>
        <authorList>
            <person name="Chen X."/>
        </authorList>
    </citation>
    <scope>NUCLEOTIDE SEQUENCE [LARGE SCALE GENOMIC DNA]</scope>
    <source>
        <strain evidence="13">cv. Fuhuasheng</strain>
        <tissue evidence="12">Leaves</tissue>
    </source>
</reference>
<protein>
    <recommendedName>
        <fullName evidence="11">PUM-HD domain-containing protein</fullName>
    </recommendedName>
</protein>
<evidence type="ECO:0000259" key="11">
    <source>
        <dbReference type="PROSITE" id="PS50303"/>
    </source>
</evidence>
<dbReference type="AlphaFoldDB" id="A0A444ZTV0"/>
<dbReference type="Gene3D" id="2.30.29.30">
    <property type="entry name" value="Pleckstrin-homology domain (PH domain)/Phosphotyrosine-binding domain (PTB)"/>
    <property type="match status" value="1"/>
</dbReference>
<proteinExistence type="predicted"/>
<comment type="function">
    <text evidence="8">Sequence-specific RNA-binding protein that regulates translation and mRNA stability by binding the 3'-UTR of target mRNAs.</text>
</comment>